<feature type="transmembrane region" description="Helical" evidence="6">
    <location>
        <begin position="203"/>
        <end position="228"/>
    </location>
</feature>
<dbReference type="RefSeq" id="WP_397213872.1">
    <property type="nucleotide sequence ID" value="NZ_JBGFSN010000004.1"/>
</dbReference>
<keyword evidence="4 6" id="KW-1133">Transmembrane helix</keyword>
<feature type="transmembrane region" description="Helical" evidence="6">
    <location>
        <begin position="315"/>
        <end position="337"/>
    </location>
</feature>
<evidence type="ECO:0000313" key="7">
    <source>
        <dbReference type="EMBL" id="MFH8134250.1"/>
    </source>
</evidence>
<feature type="transmembrane region" description="Helical" evidence="6">
    <location>
        <begin position="105"/>
        <end position="124"/>
    </location>
</feature>
<proteinExistence type="predicted"/>
<keyword evidence="8" id="KW-1185">Reference proteome</keyword>
<keyword evidence="2" id="KW-1003">Cell membrane</keyword>
<evidence type="ECO:0000256" key="3">
    <source>
        <dbReference type="ARBA" id="ARBA00022692"/>
    </source>
</evidence>
<dbReference type="Proteomes" id="UP001611251">
    <property type="component" value="Unassembled WGS sequence"/>
</dbReference>
<comment type="subcellular location">
    <subcellularLocation>
        <location evidence="1">Cell membrane</location>
        <topology evidence="1">Multi-pass membrane protein</topology>
    </subcellularLocation>
</comment>
<evidence type="ECO:0000256" key="1">
    <source>
        <dbReference type="ARBA" id="ARBA00004651"/>
    </source>
</evidence>
<feature type="transmembrane region" description="Helical" evidence="6">
    <location>
        <begin position="43"/>
        <end position="61"/>
    </location>
</feature>
<feature type="transmembrane region" description="Helical" evidence="6">
    <location>
        <begin position="136"/>
        <end position="155"/>
    </location>
</feature>
<feature type="transmembrane region" description="Helical" evidence="6">
    <location>
        <begin position="349"/>
        <end position="369"/>
    </location>
</feature>
<feature type="transmembrane region" description="Helical" evidence="6">
    <location>
        <begin position="285"/>
        <end position="309"/>
    </location>
</feature>
<feature type="transmembrane region" description="Helical" evidence="6">
    <location>
        <begin position="240"/>
        <end position="264"/>
    </location>
</feature>
<dbReference type="InterPro" id="IPR002797">
    <property type="entry name" value="Polysacc_synth"/>
</dbReference>
<name>A0ABW7PVB6_9GAMM</name>
<evidence type="ECO:0000256" key="4">
    <source>
        <dbReference type="ARBA" id="ARBA00022989"/>
    </source>
</evidence>
<evidence type="ECO:0000256" key="6">
    <source>
        <dbReference type="SAM" id="Phobius"/>
    </source>
</evidence>
<evidence type="ECO:0000313" key="8">
    <source>
        <dbReference type="Proteomes" id="UP001611251"/>
    </source>
</evidence>
<gene>
    <name evidence="7" type="ORF">ABU178_08710</name>
</gene>
<evidence type="ECO:0000256" key="5">
    <source>
        <dbReference type="ARBA" id="ARBA00023136"/>
    </source>
</evidence>
<comment type="caution">
    <text evidence="7">The sequence shown here is derived from an EMBL/GenBank/DDBJ whole genome shotgun (WGS) entry which is preliminary data.</text>
</comment>
<dbReference type="PANTHER" id="PTHR30250:SF11">
    <property type="entry name" value="O-ANTIGEN TRANSPORTER-RELATED"/>
    <property type="match status" value="1"/>
</dbReference>
<sequence>MYSNAIWIMLEKSVNIIGLIYINSLMAKYIGPDNFGKINISTSIFIFVQTLSWFGGQSIIFKRMSENTKSGIAMAMHTQNQRRVFFLLSSSLVLIYLYFFTDLIVFLFGVANCVATYYIVMDFFSIYNNTQLKSKINTITNVIGLSVALLIRFYISYFKMPVYYFTIPIIVIPLIPYIMRLIYFKYTTRIKENSKGGEIYNRYMLYTGGALILSSLSADIYTQISGIFLAKILSYSNLGIYSVALTIGSAWSFIVLSLITSFFSKIYSEKNQITIDKLLIKINRIAILLSLIALGGFYLFGNFFIHLLYGDKYMASVNIIPIIIIGTMFSSLGTICYRYMIKESGYSYLAKKMFLCCVLTIPLSWVMINAFGINGAAYCFLIVEVLSCTLLNYFFKNKTIIKMHLNIFKPREFKLK</sequence>
<feature type="transmembrane region" description="Helical" evidence="6">
    <location>
        <begin position="12"/>
        <end position="31"/>
    </location>
</feature>
<feature type="transmembrane region" description="Helical" evidence="6">
    <location>
        <begin position="375"/>
        <end position="395"/>
    </location>
</feature>
<accession>A0ABW7PVB6</accession>
<reference evidence="7 8" key="1">
    <citation type="submission" date="2024-08" db="EMBL/GenBank/DDBJ databases">
        <title>Pantoea ronii - a newly identified human opportunistic pathogen.</title>
        <authorList>
            <person name="Keidar-Friedman D."/>
            <person name="Sorek N."/>
            <person name="Leshin-Carmel D."/>
            <person name="Tsur A."/>
            <person name="Amsalem M."/>
            <person name="Tolkach D."/>
            <person name="Brosh-Nissimov T."/>
        </authorList>
    </citation>
    <scope>NUCLEOTIDE SEQUENCE [LARGE SCALE GENOMIC DNA]</scope>
    <source>
        <strain evidence="7 8">AA23256</strain>
    </source>
</reference>
<dbReference type="InterPro" id="IPR050833">
    <property type="entry name" value="Poly_Biosynth_Transport"/>
</dbReference>
<dbReference type="PANTHER" id="PTHR30250">
    <property type="entry name" value="PST FAMILY PREDICTED COLANIC ACID TRANSPORTER"/>
    <property type="match status" value="1"/>
</dbReference>
<dbReference type="EMBL" id="JBGFSN010000004">
    <property type="protein sequence ID" value="MFH8134250.1"/>
    <property type="molecule type" value="Genomic_DNA"/>
</dbReference>
<evidence type="ECO:0000256" key="2">
    <source>
        <dbReference type="ARBA" id="ARBA00022475"/>
    </source>
</evidence>
<dbReference type="Pfam" id="PF01943">
    <property type="entry name" value="Polysacc_synt"/>
    <property type="match status" value="1"/>
</dbReference>
<keyword evidence="3 6" id="KW-0812">Transmembrane</keyword>
<feature type="transmembrane region" description="Helical" evidence="6">
    <location>
        <begin position="82"/>
        <end position="99"/>
    </location>
</feature>
<feature type="transmembrane region" description="Helical" evidence="6">
    <location>
        <begin position="161"/>
        <end position="183"/>
    </location>
</feature>
<organism evidence="7 8">
    <name type="scientific">Pantoea osteomyelitidis</name>
    <dbReference type="NCBI Taxonomy" id="3230026"/>
    <lineage>
        <taxon>Bacteria</taxon>
        <taxon>Pseudomonadati</taxon>
        <taxon>Pseudomonadota</taxon>
        <taxon>Gammaproteobacteria</taxon>
        <taxon>Enterobacterales</taxon>
        <taxon>Erwiniaceae</taxon>
        <taxon>Pantoea</taxon>
    </lineage>
</organism>
<keyword evidence="5 6" id="KW-0472">Membrane</keyword>
<protein>
    <submittedName>
        <fullName evidence="7">Oligosaccharide flippase family protein</fullName>
    </submittedName>
</protein>